<dbReference type="OrthoDB" id="9554430at2"/>
<organism evidence="2 3">
    <name type="scientific">Maribacter polysiphoniae</name>
    <dbReference type="NCBI Taxonomy" id="429344"/>
    <lineage>
        <taxon>Bacteria</taxon>
        <taxon>Pseudomonadati</taxon>
        <taxon>Bacteroidota</taxon>
        <taxon>Flavobacteriia</taxon>
        <taxon>Flavobacteriales</taxon>
        <taxon>Flavobacteriaceae</taxon>
        <taxon>Maribacter</taxon>
    </lineage>
</organism>
<dbReference type="EMBL" id="JACWLN010000019">
    <property type="protein sequence ID" value="MBD1263180.1"/>
    <property type="molecule type" value="Genomic_DNA"/>
</dbReference>
<evidence type="ECO:0000313" key="4">
    <source>
        <dbReference type="Proteomes" id="UP000651837"/>
    </source>
</evidence>
<dbReference type="RefSeq" id="WP_146197893.1">
    <property type="nucleotide sequence ID" value="NZ_JACWLN010000019.1"/>
</dbReference>
<evidence type="ECO:0000313" key="3">
    <source>
        <dbReference type="Proteomes" id="UP000245667"/>
    </source>
</evidence>
<evidence type="ECO:0000313" key="2">
    <source>
        <dbReference type="EMBL" id="PWK18454.1"/>
    </source>
</evidence>
<reference evidence="2 3" key="1">
    <citation type="submission" date="2018-05" db="EMBL/GenBank/DDBJ databases">
        <title>Genomic Encyclopedia of Archaeal and Bacterial Type Strains, Phase II (KMG-II): from individual species to whole genera.</title>
        <authorList>
            <person name="Goeker M."/>
        </authorList>
    </citation>
    <scope>NUCLEOTIDE SEQUENCE [LARGE SCALE GENOMIC DNA]</scope>
    <source>
        <strain evidence="2 3">DSM 23514</strain>
    </source>
</reference>
<proteinExistence type="predicted"/>
<dbReference type="EMBL" id="QGGQ01000017">
    <property type="protein sequence ID" value="PWK18454.1"/>
    <property type="molecule type" value="Genomic_DNA"/>
</dbReference>
<sequence>MAPSSEISENRILEIYIEAKRRMDLWLSHSTFDEMTVKGSKIRFDMALGLYGGYPFEKPEWMKNKAFDDFVTESEFDTSEYQEVINQLFEQAEEKTKFNNGSNSYR</sequence>
<reference evidence="1 4" key="2">
    <citation type="submission" date="2020-07" db="EMBL/GenBank/DDBJ databases">
        <title>The draft genome sequence of Maribacter polysiphoniae KCTC 22021.</title>
        <authorList>
            <person name="Mu L."/>
        </authorList>
    </citation>
    <scope>NUCLEOTIDE SEQUENCE [LARGE SCALE GENOMIC DNA]</scope>
    <source>
        <strain evidence="1 4">KCTC 22021</strain>
    </source>
</reference>
<comment type="caution">
    <text evidence="2">The sequence shown here is derived from an EMBL/GenBank/DDBJ whole genome shotgun (WGS) entry which is preliminary data.</text>
</comment>
<keyword evidence="4" id="KW-1185">Reference proteome</keyword>
<gene>
    <name evidence="1" type="ORF">HZY62_21515</name>
    <name evidence="2" type="ORF">LX92_04328</name>
</gene>
<protein>
    <submittedName>
        <fullName evidence="2">Uncharacterized protein</fullName>
    </submittedName>
</protein>
<dbReference type="Proteomes" id="UP000651837">
    <property type="component" value="Unassembled WGS sequence"/>
</dbReference>
<evidence type="ECO:0000313" key="1">
    <source>
        <dbReference type="EMBL" id="MBD1263180.1"/>
    </source>
</evidence>
<dbReference type="AlphaFoldDB" id="A0A316DJS2"/>
<name>A0A316DJS2_9FLAO</name>
<dbReference type="Proteomes" id="UP000245667">
    <property type="component" value="Unassembled WGS sequence"/>
</dbReference>
<accession>A0A316DJS2</accession>